<organism evidence="2 3">
    <name type="scientific">Colletotrichum orbiculare (strain 104-T / ATCC 96160 / CBS 514.97 / LARS 414 / MAFF 240422)</name>
    <name type="common">Cucumber anthracnose fungus</name>
    <name type="synonym">Colletotrichum lagenarium</name>
    <dbReference type="NCBI Taxonomy" id="1213857"/>
    <lineage>
        <taxon>Eukaryota</taxon>
        <taxon>Fungi</taxon>
        <taxon>Dikarya</taxon>
        <taxon>Ascomycota</taxon>
        <taxon>Pezizomycotina</taxon>
        <taxon>Sordariomycetes</taxon>
        <taxon>Hypocreomycetidae</taxon>
        <taxon>Glomerellales</taxon>
        <taxon>Glomerellaceae</taxon>
        <taxon>Colletotrichum</taxon>
        <taxon>Colletotrichum orbiculare species complex</taxon>
    </lineage>
</organism>
<keyword evidence="1" id="KW-0472">Membrane</keyword>
<evidence type="ECO:0000313" key="3">
    <source>
        <dbReference type="Proteomes" id="UP000014480"/>
    </source>
</evidence>
<sequence>MRMSKQIFRICAYLIRQAMLQSALVGSSPQPSTTTSGPVAVYSCAWLLHAVVACFFTIMLVVPSDE</sequence>
<reference evidence="3" key="2">
    <citation type="journal article" date="2019" name="Mol. Plant Microbe Interact.">
        <title>Genome sequence resources for four phytopathogenic fungi from the Colletotrichum orbiculare species complex.</title>
        <authorList>
            <person name="Gan P."/>
            <person name="Tsushima A."/>
            <person name="Narusaka M."/>
            <person name="Narusaka Y."/>
            <person name="Takano Y."/>
            <person name="Kubo Y."/>
            <person name="Shirasu K."/>
        </authorList>
    </citation>
    <scope>GENOME REANNOTATION</scope>
    <source>
        <strain evidence="3">104-T / ATCC 96160 / CBS 514.97 / LARS 414 / MAFF 240422</strain>
    </source>
</reference>
<keyword evidence="3" id="KW-1185">Reference proteome</keyword>
<proteinExistence type="predicted"/>
<reference evidence="3" key="1">
    <citation type="journal article" date="2013" name="New Phytol.">
        <title>Comparative genomic and transcriptomic analyses reveal the hemibiotrophic stage shift of Colletotrichum fungi.</title>
        <authorList>
            <person name="Gan P."/>
            <person name="Ikeda K."/>
            <person name="Irieda H."/>
            <person name="Narusaka M."/>
            <person name="O'Connell R.J."/>
            <person name="Narusaka Y."/>
            <person name="Takano Y."/>
            <person name="Kubo Y."/>
            <person name="Shirasu K."/>
        </authorList>
    </citation>
    <scope>NUCLEOTIDE SEQUENCE [LARGE SCALE GENOMIC DNA]</scope>
    <source>
        <strain evidence="3">104-T / ATCC 96160 / CBS 514.97 / LARS 414 / MAFF 240422</strain>
    </source>
</reference>
<keyword evidence="1" id="KW-0812">Transmembrane</keyword>
<evidence type="ECO:0000313" key="2">
    <source>
        <dbReference type="EMBL" id="TDZ24628.1"/>
    </source>
</evidence>
<evidence type="ECO:0000256" key="1">
    <source>
        <dbReference type="SAM" id="Phobius"/>
    </source>
</evidence>
<dbReference type="Proteomes" id="UP000014480">
    <property type="component" value="Unassembled WGS sequence"/>
</dbReference>
<name>A0A484G380_COLOR</name>
<protein>
    <submittedName>
        <fullName evidence="2">Uncharacterized protein</fullName>
    </submittedName>
</protein>
<gene>
    <name evidence="2" type="ORF">Cob_v002311</name>
</gene>
<dbReference type="AlphaFoldDB" id="A0A484G380"/>
<feature type="transmembrane region" description="Helical" evidence="1">
    <location>
        <begin position="39"/>
        <end position="62"/>
    </location>
</feature>
<accession>A0A484G380</accession>
<dbReference type="EMBL" id="AMCV02000004">
    <property type="protein sequence ID" value="TDZ24628.1"/>
    <property type="molecule type" value="Genomic_DNA"/>
</dbReference>
<keyword evidence="1" id="KW-1133">Transmembrane helix</keyword>
<comment type="caution">
    <text evidence="2">The sequence shown here is derived from an EMBL/GenBank/DDBJ whole genome shotgun (WGS) entry which is preliminary data.</text>
</comment>